<evidence type="ECO:0000313" key="6">
    <source>
        <dbReference type="EMBL" id="CAG9795954.1"/>
    </source>
</evidence>
<dbReference type="GO" id="GO:0008010">
    <property type="term" value="F:structural constituent of chitin-based larval cuticle"/>
    <property type="evidence" value="ECO:0007669"/>
    <property type="project" value="TreeGrafter"/>
</dbReference>
<feature type="signal peptide" evidence="5">
    <location>
        <begin position="1"/>
        <end position="15"/>
    </location>
</feature>
<accession>A0A9N9RFU3</accession>
<evidence type="ECO:0000313" key="7">
    <source>
        <dbReference type="Proteomes" id="UP001153714"/>
    </source>
</evidence>
<dbReference type="InterPro" id="IPR000618">
    <property type="entry name" value="Insect_cuticle"/>
</dbReference>
<feature type="chain" id="PRO_5040377828" evidence="5">
    <location>
        <begin position="16"/>
        <end position="341"/>
    </location>
</feature>
<dbReference type="PROSITE" id="PS51155">
    <property type="entry name" value="CHIT_BIND_RR_2"/>
    <property type="match status" value="1"/>
</dbReference>
<evidence type="ECO:0000256" key="4">
    <source>
        <dbReference type="SAM" id="MobiDB-lite"/>
    </source>
</evidence>
<dbReference type="PROSITE" id="PS00233">
    <property type="entry name" value="CHIT_BIND_RR_1"/>
    <property type="match status" value="1"/>
</dbReference>
<reference evidence="6" key="1">
    <citation type="submission" date="2021-12" db="EMBL/GenBank/DDBJ databases">
        <authorList>
            <person name="King R."/>
        </authorList>
    </citation>
    <scope>NUCLEOTIDE SEQUENCE</scope>
</reference>
<evidence type="ECO:0000256" key="5">
    <source>
        <dbReference type="SAM" id="SignalP"/>
    </source>
</evidence>
<keyword evidence="7" id="KW-1185">Reference proteome</keyword>
<sequence length="341" mass="36912">MKLLILMIAISWSSAAKLDKTYLPPRTAQSAGGSGNFLRTPHSGHSVPEYQENNGFSQADNGFPDTDNGFAHGGNGYNNGNSFEGRPERAQAAYERNAAIVRQNNENDGETYHYAYETENGISAEERGVATNGVEAQGGYSYTGDDGQVYSIRYTADQNGFVPEGDHLPTPPPVPIEILNALEQNARDEAAGIYDDGSYNEAKYGGGADEYNNGNSNNYNNNVYNNIPFKNNEYQGDEDSVVTNSALFRNSPRPAYRDQDFNGAPNQGGFDNGISNQGGFDNGVSNHGGFNNGVSSQGGFNNGVSNQGANKAYLPPSANRRGPSPFRRRQQPFNAKNGYEY</sequence>
<evidence type="ECO:0000256" key="1">
    <source>
        <dbReference type="ARBA" id="ARBA00022460"/>
    </source>
</evidence>
<feature type="region of interest" description="Disordered" evidence="4">
    <location>
        <begin position="26"/>
        <end position="49"/>
    </location>
</feature>
<proteinExistence type="predicted"/>
<dbReference type="Pfam" id="PF00379">
    <property type="entry name" value="Chitin_bind_4"/>
    <property type="match status" value="1"/>
</dbReference>
<name>A0A9N9RFU3_9NEOP</name>
<keyword evidence="1 3" id="KW-0193">Cuticle</keyword>
<dbReference type="GO" id="GO:0062129">
    <property type="term" value="C:chitin-based extracellular matrix"/>
    <property type="evidence" value="ECO:0007669"/>
    <property type="project" value="TreeGrafter"/>
</dbReference>
<keyword evidence="2 5" id="KW-0732">Signal</keyword>
<dbReference type="PANTHER" id="PTHR10380:SF173">
    <property type="entry name" value="CUTICULAR PROTEIN 47EF, ISOFORM C-RELATED"/>
    <property type="match status" value="1"/>
</dbReference>
<reference evidence="6" key="2">
    <citation type="submission" date="2022-10" db="EMBL/GenBank/DDBJ databases">
        <authorList>
            <consortium name="ENA_rothamsted_submissions"/>
            <consortium name="culmorum"/>
            <person name="King R."/>
        </authorList>
    </citation>
    <scope>NUCLEOTIDE SEQUENCE</scope>
</reference>
<dbReference type="PANTHER" id="PTHR10380">
    <property type="entry name" value="CUTICLE PROTEIN"/>
    <property type="match status" value="1"/>
</dbReference>
<dbReference type="EMBL" id="OU893339">
    <property type="protein sequence ID" value="CAG9795954.1"/>
    <property type="molecule type" value="Genomic_DNA"/>
</dbReference>
<evidence type="ECO:0000256" key="3">
    <source>
        <dbReference type="PROSITE-ProRule" id="PRU00497"/>
    </source>
</evidence>
<dbReference type="OrthoDB" id="6923072at2759"/>
<dbReference type="InterPro" id="IPR031311">
    <property type="entry name" value="CHIT_BIND_RR_consensus"/>
</dbReference>
<dbReference type="PRINTS" id="PR00947">
    <property type="entry name" value="CUTICLE"/>
</dbReference>
<dbReference type="Proteomes" id="UP001153714">
    <property type="component" value="Chromosome 8"/>
</dbReference>
<organism evidence="6 7">
    <name type="scientific">Diatraea saccharalis</name>
    <name type="common">sugarcane borer</name>
    <dbReference type="NCBI Taxonomy" id="40085"/>
    <lineage>
        <taxon>Eukaryota</taxon>
        <taxon>Metazoa</taxon>
        <taxon>Ecdysozoa</taxon>
        <taxon>Arthropoda</taxon>
        <taxon>Hexapoda</taxon>
        <taxon>Insecta</taxon>
        <taxon>Pterygota</taxon>
        <taxon>Neoptera</taxon>
        <taxon>Endopterygota</taxon>
        <taxon>Lepidoptera</taxon>
        <taxon>Glossata</taxon>
        <taxon>Ditrysia</taxon>
        <taxon>Pyraloidea</taxon>
        <taxon>Crambidae</taxon>
        <taxon>Crambinae</taxon>
        <taxon>Diatraea</taxon>
    </lineage>
</organism>
<feature type="compositionally biased region" description="Polar residues" evidence="4">
    <location>
        <begin position="273"/>
        <end position="309"/>
    </location>
</feature>
<dbReference type="InterPro" id="IPR050468">
    <property type="entry name" value="Cuticle_Struct_Prot"/>
</dbReference>
<evidence type="ECO:0000256" key="2">
    <source>
        <dbReference type="ARBA" id="ARBA00022729"/>
    </source>
</evidence>
<gene>
    <name evidence="6" type="ORF">DIATSA_LOCUS13182</name>
</gene>
<feature type="region of interest" description="Disordered" evidence="4">
    <location>
        <begin position="251"/>
        <end position="341"/>
    </location>
</feature>
<dbReference type="AlphaFoldDB" id="A0A9N9RFU3"/>
<protein>
    <submittedName>
        <fullName evidence="6">Uncharacterized protein</fullName>
    </submittedName>
</protein>